<dbReference type="Proteomes" id="UP000237686">
    <property type="component" value="Unassembled WGS sequence"/>
</dbReference>
<name>A0A8E2RUC6_9BURK</name>
<dbReference type="EMBL" id="PVFZ01000059">
    <property type="protein sequence ID" value="PRF20380.1"/>
    <property type="molecule type" value="Genomic_DNA"/>
</dbReference>
<proteinExistence type="predicted"/>
<evidence type="ECO:0000313" key="2">
    <source>
        <dbReference type="Proteomes" id="UP000237686"/>
    </source>
</evidence>
<organism evidence="1 2">
    <name type="scientific">Burkholderia multivorans</name>
    <dbReference type="NCBI Taxonomy" id="87883"/>
    <lineage>
        <taxon>Bacteria</taxon>
        <taxon>Pseudomonadati</taxon>
        <taxon>Pseudomonadota</taxon>
        <taxon>Betaproteobacteria</taxon>
        <taxon>Burkholderiales</taxon>
        <taxon>Burkholderiaceae</taxon>
        <taxon>Burkholderia</taxon>
        <taxon>Burkholderia cepacia complex</taxon>
    </lineage>
</organism>
<gene>
    <name evidence="1" type="ORF">C6P98_22525</name>
</gene>
<dbReference type="AlphaFoldDB" id="A0A8E2RUC6"/>
<sequence length="72" mass="7552">MRSGHAARCGRRKKSPAVSLRMSISHGAVRRVQAGRCAAAAPDRCAALRGAAFAFDPTRQGDVTCRNPDTAG</sequence>
<protein>
    <submittedName>
        <fullName evidence="1">Uncharacterized protein</fullName>
    </submittedName>
</protein>
<accession>A0A8E2RUC6</accession>
<comment type="caution">
    <text evidence="1">The sequence shown here is derived from an EMBL/GenBank/DDBJ whole genome shotgun (WGS) entry which is preliminary data.</text>
</comment>
<reference evidence="1 2" key="1">
    <citation type="submission" date="2018-03" db="EMBL/GenBank/DDBJ databases">
        <authorList>
            <person name="Nguyen K."/>
            <person name="Fouts D."/>
            <person name="Sutton G."/>
        </authorList>
    </citation>
    <scope>NUCLEOTIDE SEQUENCE [LARGE SCALE GENOMIC DNA]</scope>
    <source>
        <strain evidence="1 2">AU17135</strain>
    </source>
</reference>
<evidence type="ECO:0000313" key="1">
    <source>
        <dbReference type="EMBL" id="PRF20380.1"/>
    </source>
</evidence>